<comment type="caution">
    <text evidence="2">The sequence shown here is derived from an EMBL/GenBank/DDBJ whole genome shotgun (WGS) entry which is preliminary data.</text>
</comment>
<evidence type="ECO:0000313" key="2">
    <source>
        <dbReference type="EMBL" id="NYZ69285.1"/>
    </source>
</evidence>
<dbReference type="AlphaFoldDB" id="A0A853IJN0"/>
<dbReference type="Pfam" id="PF00583">
    <property type="entry name" value="Acetyltransf_1"/>
    <property type="match status" value="1"/>
</dbReference>
<name>A0A853IJN0_9GAMM</name>
<keyword evidence="3" id="KW-1185">Reference proteome</keyword>
<dbReference type="Proteomes" id="UP000569732">
    <property type="component" value="Unassembled WGS sequence"/>
</dbReference>
<dbReference type="Gene3D" id="3.40.630.30">
    <property type="match status" value="1"/>
</dbReference>
<reference evidence="2 3" key="1">
    <citation type="submission" date="2020-07" db="EMBL/GenBank/DDBJ databases">
        <title>Endozoicomonas sp. nov., isolated from sediment.</title>
        <authorList>
            <person name="Gu T."/>
        </authorList>
    </citation>
    <scope>NUCLEOTIDE SEQUENCE [LARGE SCALE GENOMIC DNA]</scope>
    <source>
        <strain evidence="2 3">SM1973</strain>
    </source>
</reference>
<dbReference type="EMBL" id="JACCKB010000072">
    <property type="protein sequence ID" value="NYZ69285.1"/>
    <property type="molecule type" value="Genomic_DNA"/>
</dbReference>
<dbReference type="InterPro" id="IPR016181">
    <property type="entry name" value="Acyl_CoA_acyltransferase"/>
</dbReference>
<dbReference type="InterPro" id="IPR000182">
    <property type="entry name" value="GNAT_dom"/>
</dbReference>
<evidence type="ECO:0000313" key="3">
    <source>
        <dbReference type="Proteomes" id="UP000569732"/>
    </source>
</evidence>
<proteinExistence type="predicted"/>
<sequence>MKNMALSIKKVITENFAAFKMLWQFYEYDRSYYSKEDLELDGTFDIDEEFFLDIATGKEEGEAYLLYFNDMLCGFVFIEPTEIAGQEIPELADIFILPKYRGKGLAYLVLKQLMFKSPMAWHIAIYKDDKKARTFWQHAFKRLPFKSVDKIEPSEAEGFQEFIVEIR</sequence>
<accession>A0A853IJN0</accession>
<gene>
    <name evidence="2" type="ORF">H0A36_25020</name>
</gene>
<dbReference type="PROSITE" id="PS51186">
    <property type="entry name" value="GNAT"/>
    <property type="match status" value="1"/>
</dbReference>
<protein>
    <submittedName>
        <fullName evidence="2">GNAT family N-acetyltransferase</fullName>
    </submittedName>
</protein>
<organism evidence="2 3">
    <name type="scientific">Spartinivicinus marinus</name>
    <dbReference type="NCBI Taxonomy" id="2994442"/>
    <lineage>
        <taxon>Bacteria</taxon>
        <taxon>Pseudomonadati</taxon>
        <taxon>Pseudomonadota</taxon>
        <taxon>Gammaproteobacteria</taxon>
        <taxon>Oceanospirillales</taxon>
        <taxon>Zooshikellaceae</taxon>
        <taxon>Spartinivicinus</taxon>
    </lineage>
</organism>
<dbReference type="CDD" id="cd04301">
    <property type="entry name" value="NAT_SF"/>
    <property type="match status" value="1"/>
</dbReference>
<dbReference type="SUPFAM" id="SSF55729">
    <property type="entry name" value="Acyl-CoA N-acyltransferases (Nat)"/>
    <property type="match status" value="1"/>
</dbReference>
<feature type="domain" description="N-acetyltransferase" evidence="1">
    <location>
        <begin position="11"/>
        <end position="167"/>
    </location>
</feature>
<evidence type="ECO:0000259" key="1">
    <source>
        <dbReference type="PROSITE" id="PS51186"/>
    </source>
</evidence>
<dbReference type="GO" id="GO:0016747">
    <property type="term" value="F:acyltransferase activity, transferring groups other than amino-acyl groups"/>
    <property type="evidence" value="ECO:0007669"/>
    <property type="project" value="InterPro"/>
</dbReference>